<keyword evidence="3" id="KW-0732">Signal</keyword>
<reference evidence="6 7" key="1">
    <citation type="submission" date="2019-01" db="EMBL/GenBank/DDBJ databases">
        <title>Coherence of Microcystis species and biogeography revealed through population genomics.</title>
        <authorList>
            <person name="Perez-Carrascal O.M."/>
            <person name="Terrat Y."/>
            <person name="Giani A."/>
            <person name="Fortin N."/>
            <person name="Tromas N."/>
            <person name="Shapiro B.J."/>
        </authorList>
    </citation>
    <scope>NUCLEOTIDE SEQUENCE [LARGE SCALE GENOMIC DNA]</scope>
    <source>
        <strain evidence="6">Ma_SC_T_19800800_S464</strain>
    </source>
</reference>
<evidence type="ECO:0000256" key="1">
    <source>
        <dbReference type="ARBA" id="ARBA00004613"/>
    </source>
</evidence>
<evidence type="ECO:0000256" key="2">
    <source>
        <dbReference type="ARBA" id="ARBA00022525"/>
    </source>
</evidence>
<feature type="transmembrane region" description="Helical" evidence="4">
    <location>
        <begin position="568"/>
        <end position="587"/>
    </location>
</feature>
<evidence type="ECO:0000256" key="4">
    <source>
        <dbReference type="SAM" id="Phobius"/>
    </source>
</evidence>
<keyword evidence="2" id="KW-0964">Secreted</keyword>
<feature type="transmembrane region" description="Helical" evidence="4">
    <location>
        <begin position="542"/>
        <end position="561"/>
    </location>
</feature>
<dbReference type="CDD" id="cd00198">
    <property type="entry name" value="vWFA"/>
    <property type="match status" value="2"/>
</dbReference>
<feature type="transmembrane region" description="Helical" evidence="4">
    <location>
        <begin position="472"/>
        <end position="492"/>
    </location>
</feature>
<dbReference type="InterPro" id="IPR056861">
    <property type="entry name" value="HMCN1-like_VWA"/>
</dbReference>
<dbReference type="InterPro" id="IPR036465">
    <property type="entry name" value="vWFA_dom_sf"/>
</dbReference>
<dbReference type="EMBL" id="SFBL01000185">
    <property type="protein sequence ID" value="TRU21844.1"/>
    <property type="molecule type" value="Genomic_DNA"/>
</dbReference>
<dbReference type="Pfam" id="PF13519">
    <property type="entry name" value="VWA_2"/>
    <property type="match status" value="1"/>
</dbReference>
<dbReference type="Gene3D" id="3.40.50.410">
    <property type="entry name" value="von Willebrand factor, type A domain"/>
    <property type="match status" value="2"/>
</dbReference>
<protein>
    <submittedName>
        <fullName evidence="6">VWA domain-containing protein</fullName>
    </submittedName>
</protein>
<evidence type="ECO:0000259" key="5">
    <source>
        <dbReference type="PROSITE" id="PS50234"/>
    </source>
</evidence>
<proteinExistence type="predicted"/>
<accession>A0A552DI17</accession>
<dbReference type="PANTHER" id="PTHR24020:SF20">
    <property type="entry name" value="PH DOMAIN-CONTAINING PROTEIN"/>
    <property type="match status" value="1"/>
</dbReference>
<dbReference type="PANTHER" id="PTHR24020">
    <property type="entry name" value="COLLAGEN ALPHA"/>
    <property type="match status" value="1"/>
</dbReference>
<dbReference type="Proteomes" id="UP000319313">
    <property type="component" value="Unassembled WGS sequence"/>
</dbReference>
<feature type="transmembrane region" description="Helical" evidence="4">
    <location>
        <begin position="504"/>
        <end position="530"/>
    </location>
</feature>
<gene>
    <name evidence="6" type="ORF">EWV81_19330</name>
</gene>
<comment type="caution">
    <text evidence="6">The sequence shown here is derived from an EMBL/GenBank/DDBJ whole genome shotgun (WGS) entry which is preliminary data.</text>
</comment>
<dbReference type="PROSITE" id="PS50234">
    <property type="entry name" value="VWFA"/>
    <property type="match status" value="1"/>
</dbReference>
<dbReference type="Pfam" id="PF25106">
    <property type="entry name" value="VWA_4"/>
    <property type="match status" value="1"/>
</dbReference>
<name>A0A552DI17_MICAE</name>
<organism evidence="6 7">
    <name type="scientific">Microcystis aeruginosa Ma_SC_T_19800800_S464</name>
    <dbReference type="NCBI Taxonomy" id="2486257"/>
    <lineage>
        <taxon>Bacteria</taxon>
        <taxon>Bacillati</taxon>
        <taxon>Cyanobacteriota</taxon>
        <taxon>Cyanophyceae</taxon>
        <taxon>Oscillatoriophycideae</taxon>
        <taxon>Chroococcales</taxon>
        <taxon>Microcystaceae</taxon>
        <taxon>Microcystis</taxon>
    </lineage>
</organism>
<dbReference type="SMART" id="SM00327">
    <property type="entry name" value="VWA"/>
    <property type="match status" value="1"/>
</dbReference>
<dbReference type="InterPro" id="IPR002035">
    <property type="entry name" value="VWF_A"/>
</dbReference>
<dbReference type="InterPro" id="IPR050525">
    <property type="entry name" value="ECM_Assembly_Org"/>
</dbReference>
<keyword evidence="4" id="KW-0812">Transmembrane</keyword>
<feature type="transmembrane region" description="Helical" evidence="4">
    <location>
        <begin position="593"/>
        <end position="614"/>
    </location>
</feature>
<comment type="subcellular location">
    <subcellularLocation>
        <location evidence="1">Secreted</location>
    </subcellularLocation>
</comment>
<evidence type="ECO:0000313" key="6">
    <source>
        <dbReference type="EMBL" id="TRU21844.1"/>
    </source>
</evidence>
<feature type="domain" description="VWFA" evidence="5">
    <location>
        <begin position="53"/>
        <end position="210"/>
    </location>
</feature>
<evidence type="ECO:0000313" key="7">
    <source>
        <dbReference type="Proteomes" id="UP000319313"/>
    </source>
</evidence>
<keyword evidence="4" id="KW-1133">Transmembrane helix</keyword>
<evidence type="ECO:0000256" key="3">
    <source>
        <dbReference type="ARBA" id="ARBA00022729"/>
    </source>
</evidence>
<keyword evidence="4" id="KW-0472">Membrane</keyword>
<dbReference type="AlphaFoldDB" id="A0A552DI17"/>
<sequence>MQNLLGQIRRNLRKPLIFGLCGAGGCLVAAIALGEVFLTVTERPPIVEQNPQSVVMLIDTSGSMNDDNKLQEAKNAAKAFIERQDRSVNRFAVVGFGSQVQIGTGLTSDLATLNQAIDNLSDGGGTRMDLGLATAIEQLESSSSDRHILLFTDGQPAPAPSPEQIDIMIVLDVTSSMNEEIAGVQQGIQNFAQELKKRKLDAQIGLIAFGDRLFGEEPQILNFDGSVFTPDSDRFSEQVGSIQQVNGNDPPESSLDALALAARQPFRSHATKVVLLITDAPPLIPDREIPSLEATTNVLKENQIAQLHLVIQPDDRATFEQLQLSAPGETFLLGETAAGRQGFESVLPTIGKAIAETTLKEEDRQPIVEATLNIGQTALSQKINIIAVGTGDADQNFLTQLTGEDKKVFYANSGEFDQAFQSAAKLIYDSQLIGEQKQNQGILYTLLSQSLPKNQLQTPQFRFIYDALRTGGWTAILSVGASLALIVGQNLYQRRRRLLSLGETSIGTVGGIVAGLVAGSSGLLVSRFLIQSIPTLAPGGPLLGWTILGTMLGGGMARFVPNLKIGRAVLGGFLGGAMGGMGFVLQAGASNEIAGRLAGSAILGFCIGMMIALLELLTRQAKLIVHWSPTEQREFLLGSRPIILGSSSEANIYLPKKQGYAPITAQVFQKGEIIIMQYNSSYGQAKGMKKLEHQLKDGDRRKFGQITLEVKTSPEPSNRILSTH</sequence>
<dbReference type="SUPFAM" id="SSF53300">
    <property type="entry name" value="vWA-like"/>
    <property type="match status" value="2"/>
</dbReference>